<reference evidence="2 3" key="1">
    <citation type="submission" date="2023-07" db="EMBL/GenBank/DDBJ databases">
        <title>Sequencing the genomes of 1000 actinobacteria strains.</title>
        <authorList>
            <person name="Klenk H.-P."/>
        </authorList>
    </citation>
    <scope>NUCLEOTIDE SEQUENCE [LARGE SCALE GENOMIC DNA]</scope>
    <source>
        <strain evidence="2 3">DSM 19426</strain>
    </source>
</reference>
<dbReference type="EMBL" id="JAVDYG010000001">
    <property type="protein sequence ID" value="MDR7364163.1"/>
    <property type="molecule type" value="Genomic_DNA"/>
</dbReference>
<organism evidence="2 3">
    <name type="scientific">Nocardioides marmoribigeumensis</name>
    <dbReference type="NCBI Taxonomy" id="433649"/>
    <lineage>
        <taxon>Bacteria</taxon>
        <taxon>Bacillati</taxon>
        <taxon>Actinomycetota</taxon>
        <taxon>Actinomycetes</taxon>
        <taxon>Propionibacteriales</taxon>
        <taxon>Nocardioidaceae</taxon>
        <taxon>Nocardioides</taxon>
    </lineage>
</organism>
<feature type="domain" description="ANTAR" evidence="1">
    <location>
        <begin position="171"/>
        <end position="226"/>
    </location>
</feature>
<evidence type="ECO:0000259" key="1">
    <source>
        <dbReference type="SMART" id="SM01012"/>
    </source>
</evidence>
<comment type="caution">
    <text evidence="2">The sequence shown here is derived from an EMBL/GenBank/DDBJ whole genome shotgun (WGS) entry which is preliminary data.</text>
</comment>
<dbReference type="InterPro" id="IPR029016">
    <property type="entry name" value="GAF-like_dom_sf"/>
</dbReference>
<dbReference type="RefSeq" id="WP_310305485.1">
    <property type="nucleotide sequence ID" value="NZ_BAAAPS010000005.1"/>
</dbReference>
<evidence type="ECO:0000313" key="2">
    <source>
        <dbReference type="EMBL" id="MDR7364163.1"/>
    </source>
</evidence>
<protein>
    <recommendedName>
        <fullName evidence="1">ANTAR domain-containing protein</fullName>
    </recommendedName>
</protein>
<name>A0ABU2C0J8_9ACTN</name>
<accession>A0ABU2C0J8</accession>
<gene>
    <name evidence="2" type="ORF">J2S63_003716</name>
</gene>
<keyword evidence="3" id="KW-1185">Reference proteome</keyword>
<dbReference type="Gene3D" id="3.30.450.40">
    <property type="match status" value="1"/>
</dbReference>
<dbReference type="SMART" id="SM01012">
    <property type="entry name" value="ANTAR"/>
    <property type="match status" value="1"/>
</dbReference>
<evidence type="ECO:0000313" key="3">
    <source>
        <dbReference type="Proteomes" id="UP001183648"/>
    </source>
</evidence>
<sequence>MTVRSTSQIVAALYDKRVDGTSLTDLLCVDCTSDLSLKGATLSVGDHTGLVAVVGASDPVLRRLEERQVELAEGPAADAARSGAPSVHHQLDDAATARWPTYAPMALEAGVGTIVAWPLSVVAVRVGALAMYAGSPGPLETSGATASVRTWVDAATAILLDLQEAETDPSSVGGLASSLDYTAEIHQATGFVSVTAGVRLDDALELMRARAFATERTLLQVARDVLAARLVIADPGAHDE</sequence>
<proteinExistence type="predicted"/>
<dbReference type="Proteomes" id="UP001183648">
    <property type="component" value="Unassembled WGS sequence"/>
</dbReference>
<dbReference type="SUPFAM" id="SSF55781">
    <property type="entry name" value="GAF domain-like"/>
    <property type="match status" value="1"/>
</dbReference>
<dbReference type="InterPro" id="IPR005561">
    <property type="entry name" value="ANTAR"/>
</dbReference>